<dbReference type="Proteomes" id="UP000220605">
    <property type="component" value="Unassembled WGS sequence"/>
</dbReference>
<dbReference type="InterPro" id="IPR008780">
    <property type="entry name" value="Plasmodium_Vir"/>
</dbReference>
<dbReference type="Pfam" id="PF05795">
    <property type="entry name" value="Plasmodium_Vir"/>
    <property type="match status" value="1"/>
</dbReference>
<name>A0A565A6X5_PLAVI</name>
<dbReference type="VEuPathDB" id="PlasmoDB:PVX_030190"/>
<dbReference type="VEuPathDB" id="PlasmoDB:PVW1_040032300"/>
<evidence type="ECO:0000313" key="1">
    <source>
        <dbReference type="EMBL" id="VUZ99948.1"/>
    </source>
</evidence>
<gene>
    <name evidence="1" type="ORF">PVP01_0006610</name>
</gene>
<dbReference type="VEuPathDB" id="PlasmoDB:PVP01_0006610"/>
<sequence length="349" mass="39939">MTDQDLLIKLSGFIFSFSNELNSQHVYNQLNGLRGFNAYIHKCETLNSVHKSNNVKKICARLLQYLDNYTKSINENDEYDICMLLSFWVYSRLFDILKSKGETYIYRVYAKFQSIWYGFIDDNLKNTNNKKCRPISDLAVYDDWRDRKELYEYCVDYYTFSQTLAGFPDRCKEFYKYVESKKALYAKFKNLCSSDKKKGCPEFYAKCEKYDPEKVLHTLPCHHVIMDERKAAALVTSQKRDTYPNTGANSEETPVGIVPVGVSQNSSGKTQTVENVGNILLGVVATTMTSGALYRFTPLGGVIRNGFGWNTNNMRNFNGGDNGLYDYASGSFNPYTGAGEEHYIGYHPA</sequence>
<organism evidence="1">
    <name type="scientific">Plasmodium vivax</name>
    <name type="common">malaria parasite P. vivax</name>
    <dbReference type="NCBI Taxonomy" id="5855"/>
    <lineage>
        <taxon>Eukaryota</taxon>
        <taxon>Sar</taxon>
        <taxon>Alveolata</taxon>
        <taxon>Apicomplexa</taxon>
        <taxon>Aconoidasida</taxon>
        <taxon>Haemosporida</taxon>
        <taxon>Plasmodiidae</taxon>
        <taxon>Plasmodium</taxon>
        <taxon>Plasmodium (Plasmodium)</taxon>
    </lineage>
</organism>
<reference evidence="1" key="1">
    <citation type="submission" date="2016-07" db="EMBL/GenBank/DDBJ databases">
        <authorList>
            <consortium name="Pathogen Informatics"/>
        </authorList>
    </citation>
    <scope>NUCLEOTIDE SEQUENCE</scope>
</reference>
<accession>A0A565A6X5</accession>
<dbReference type="AlphaFoldDB" id="A0A565A6X5"/>
<dbReference type="VEuPathDB" id="PlasmoDB:PVPAM_000018400"/>
<proteinExistence type="predicted"/>
<protein>
    <submittedName>
        <fullName evidence="1">VIR protein</fullName>
    </submittedName>
</protein>
<dbReference type="EMBL" id="FLZR02000021">
    <property type="protein sequence ID" value="VUZ99948.1"/>
    <property type="molecule type" value="Genomic_DNA"/>
</dbReference>